<dbReference type="InterPro" id="IPR015421">
    <property type="entry name" value="PyrdxlP-dep_Trfase_major"/>
</dbReference>
<proteinExistence type="inferred from homology"/>
<organism evidence="7 8">
    <name type="scientific">Orrella daihaiensis</name>
    <dbReference type="NCBI Taxonomy" id="2782176"/>
    <lineage>
        <taxon>Bacteria</taxon>
        <taxon>Pseudomonadati</taxon>
        <taxon>Pseudomonadota</taxon>
        <taxon>Betaproteobacteria</taxon>
        <taxon>Burkholderiales</taxon>
        <taxon>Alcaligenaceae</taxon>
        <taxon>Orrella</taxon>
    </lineage>
</organism>
<gene>
    <name evidence="7" type="ORF">DHf2319_04225</name>
</gene>
<name>A0ABY4APX4_9BURK</name>
<dbReference type="PANTHER" id="PTHR46383:SF2">
    <property type="entry name" value="AMINOTRANSFERASE"/>
    <property type="match status" value="1"/>
</dbReference>
<sequence length="387" mass="42292">MTAQLAHRLQHTQTFHAMEIFKRTLALQSLGRDIISLGIGEPDFTAAPAVLEAMKLAADKGLGKYGPAAGIMPLREAIAQFYADQLGARVDPHRVIVTNGASGALLLASLALINPGQEVLMPDPCYPANSNFIMAAGGTTKLIRTEPERQFQLTAQDIRMHWTERTAGVLIASPGNPTGTSIEPDELRGIINAVNQLNGFVMMDEIYLGLSYRDKRCSALAIDDNLIILNSFSKYFHMTGWRLGWMIVPPELVAPIEKLASSLMICPPTLAQHGALACFEPNTIELLEHRREAFRARRDFLVQGLEAIGFDIPAKPDGAFYVYADISRFSNDSDQLVDVLLEKAGVALVPGIDFGPAHAKSKVRLAYTIGLDRLEDAVGRIDRCLNT</sequence>
<dbReference type="Gene3D" id="3.40.640.10">
    <property type="entry name" value="Type I PLP-dependent aspartate aminotransferase-like (Major domain)"/>
    <property type="match status" value="1"/>
</dbReference>
<evidence type="ECO:0000313" key="7">
    <source>
        <dbReference type="EMBL" id="UOD51115.1"/>
    </source>
</evidence>
<dbReference type="CDD" id="cd00609">
    <property type="entry name" value="AAT_like"/>
    <property type="match status" value="1"/>
</dbReference>
<dbReference type="PANTHER" id="PTHR46383">
    <property type="entry name" value="ASPARTATE AMINOTRANSFERASE"/>
    <property type="match status" value="1"/>
</dbReference>
<dbReference type="RefSeq" id="WP_243479584.1">
    <property type="nucleotide sequence ID" value="NZ_CP063982.1"/>
</dbReference>
<evidence type="ECO:0000256" key="4">
    <source>
        <dbReference type="ARBA" id="ARBA00022679"/>
    </source>
</evidence>
<accession>A0ABY4APX4</accession>
<keyword evidence="8" id="KW-1185">Reference proteome</keyword>
<dbReference type="EMBL" id="CP063982">
    <property type="protein sequence ID" value="UOD51115.1"/>
    <property type="molecule type" value="Genomic_DNA"/>
</dbReference>
<evidence type="ECO:0000313" key="8">
    <source>
        <dbReference type="Proteomes" id="UP000831607"/>
    </source>
</evidence>
<evidence type="ECO:0000256" key="3">
    <source>
        <dbReference type="ARBA" id="ARBA00022576"/>
    </source>
</evidence>
<dbReference type="InterPro" id="IPR004839">
    <property type="entry name" value="Aminotransferase_I/II_large"/>
</dbReference>
<dbReference type="Proteomes" id="UP000831607">
    <property type="component" value="Chromosome"/>
</dbReference>
<evidence type="ECO:0000256" key="2">
    <source>
        <dbReference type="ARBA" id="ARBA00007441"/>
    </source>
</evidence>
<feature type="domain" description="Aminotransferase class I/classII large" evidence="6">
    <location>
        <begin position="33"/>
        <end position="381"/>
    </location>
</feature>
<comment type="cofactor">
    <cofactor evidence="1">
        <name>pyridoxal 5'-phosphate</name>
        <dbReference type="ChEBI" id="CHEBI:597326"/>
    </cofactor>
</comment>
<dbReference type="GO" id="GO:0008483">
    <property type="term" value="F:transaminase activity"/>
    <property type="evidence" value="ECO:0007669"/>
    <property type="project" value="UniProtKB-KW"/>
</dbReference>
<dbReference type="InterPro" id="IPR050596">
    <property type="entry name" value="AspAT/PAT-like"/>
</dbReference>
<keyword evidence="5" id="KW-0663">Pyridoxal phosphate</keyword>
<keyword evidence="4" id="KW-0808">Transferase</keyword>
<dbReference type="Pfam" id="PF00155">
    <property type="entry name" value="Aminotran_1_2"/>
    <property type="match status" value="1"/>
</dbReference>
<dbReference type="SUPFAM" id="SSF53383">
    <property type="entry name" value="PLP-dependent transferases"/>
    <property type="match status" value="1"/>
</dbReference>
<dbReference type="InterPro" id="IPR015424">
    <property type="entry name" value="PyrdxlP-dep_Trfase"/>
</dbReference>
<dbReference type="NCBIfam" id="NF005601">
    <property type="entry name" value="PRK07337.1"/>
    <property type="match status" value="1"/>
</dbReference>
<protein>
    <submittedName>
        <fullName evidence="7">Pyridoxal phosphate-dependent aminotransferase</fullName>
    </submittedName>
</protein>
<comment type="similarity">
    <text evidence="2">Belongs to the class-I pyridoxal-phosphate-dependent aminotransferase family.</text>
</comment>
<keyword evidence="3 7" id="KW-0032">Aminotransferase</keyword>
<evidence type="ECO:0000259" key="6">
    <source>
        <dbReference type="Pfam" id="PF00155"/>
    </source>
</evidence>
<evidence type="ECO:0000256" key="5">
    <source>
        <dbReference type="ARBA" id="ARBA00022898"/>
    </source>
</evidence>
<reference evidence="7 8" key="1">
    <citation type="submission" date="2020-11" db="EMBL/GenBank/DDBJ databases">
        <title>Algicoccus daihaiensis sp.nov., isolated from Daihai Lake in Inner Mongolia.</title>
        <authorList>
            <person name="Kai J."/>
        </authorList>
    </citation>
    <scope>NUCLEOTIDE SEQUENCE [LARGE SCALE GENOMIC DNA]</scope>
    <source>
        <strain evidence="8">f23</strain>
    </source>
</reference>
<evidence type="ECO:0000256" key="1">
    <source>
        <dbReference type="ARBA" id="ARBA00001933"/>
    </source>
</evidence>